<protein>
    <submittedName>
        <fullName evidence="2">Uncharacterized protein</fullName>
    </submittedName>
</protein>
<evidence type="ECO:0000313" key="2">
    <source>
        <dbReference type="EMBL" id="CAK0862948.1"/>
    </source>
</evidence>
<dbReference type="Proteomes" id="UP001189429">
    <property type="component" value="Unassembled WGS sequence"/>
</dbReference>
<organism evidence="2 3">
    <name type="scientific">Prorocentrum cordatum</name>
    <dbReference type="NCBI Taxonomy" id="2364126"/>
    <lineage>
        <taxon>Eukaryota</taxon>
        <taxon>Sar</taxon>
        <taxon>Alveolata</taxon>
        <taxon>Dinophyceae</taxon>
        <taxon>Prorocentrales</taxon>
        <taxon>Prorocentraceae</taxon>
        <taxon>Prorocentrum</taxon>
    </lineage>
</organism>
<keyword evidence="3" id="KW-1185">Reference proteome</keyword>
<proteinExistence type="predicted"/>
<feature type="compositionally biased region" description="Basic residues" evidence="1">
    <location>
        <begin position="101"/>
        <end position="114"/>
    </location>
</feature>
<name>A0ABN9UUU7_9DINO</name>
<feature type="compositionally biased region" description="Polar residues" evidence="1">
    <location>
        <begin position="52"/>
        <end position="73"/>
    </location>
</feature>
<sequence length="166" mass="18292">MTPHGQWRGRGAAAPAAARELRRMTGGLSHLWCRIASQWPRALDLEAPSNASTWTAQRSPHGWAQSQGASESSPRIEAQERCHRQALLLQRRLGSAFARPSTKRGRARTARRRTSSQGIGNASARTGRLALDQFPAGAVLTRQRGRVALSRRPGPQWPRALDLEAY</sequence>
<evidence type="ECO:0000313" key="3">
    <source>
        <dbReference type="Proteomes" id="UP001189429"/>
    </source>
</evidence>
<dbReference type="EMBL" id="CAUYUJ010016213">
    <property type="protein sequence ID" value="CAK0862948.1"/>
    <property type="molecule type" value="Genomic_DNA"/>
</dbReference>
<feature type="compositionally biased region" description="Polar residues" evidence="1">
    <location>
        <begin position="115"/>
        <end position="124"/>
    </location>
</feature>
<accession>A0ABN9UUU7</accession>
<feature type="region of interest" description="Disordered" evidence="1">
    <location>
        <begin position="52"/>
        <end position="79"/>
    </location>
</feature>
<reference evidence="2" key="1">
    <citation type="submission" date="2023-10" db="EMBL/GenBank/DDBJ databases">
        <authorList>
            <person name="Chen Y."/>
            <person name="Shah S."/>
            <person name="Dougan E. K."/>
            <person name="Thang M."/>
            <person name="Chan C."/>
        </authorList>
    </citation>
    <scope>NUCLEOTIDE SEQUENCE [LARGE SCALE GENOMIC DNA]</scope>
</reference>
<comment type="caution">
    <text evidence="2">The sequence shown here is derived from an EMBL/GenBank/DDBJ whole genome shotgun (WGS) entry which is preliminary data.</text>
</comment>
<feature type="region of interest" description="Disordered" evidence="1">
    <location>
        <begin position="98"/>
        <end position="127"/>
    </location>
</feature>
<gene>
    <name evidence="2" type="ORF">PCOR1329_LOCUS51246</name>
</gene>
<evidence type="ECO:0000256" key="1">
    <source>
        <dbReference type="SAM" id="MobiDB-lite"/>
    </source>
</evidence>